<sequence>MANSKSAKKRALQSEKRRQHNASRRSMLRTYVKKVIAAIKAGDHKTATEAFAAAQPIVDRMATKGLIHKNKAARHKARLNAKIKALVA</sequence>
<dbReference type="EMBL" id="SUNE01000011">
    <property type="protein sequence ID" value="MDG5901162.1"/>
    <property type="molecule type" value="Genomic_DNA"/>
</dbReference>
<dbReference type="SUPFAM" id="SSF46992">
    <property type="entry name" value="Ribosomal protein S20"/>
    <property type="match status" value="1"/>
</dbReference>
<dbReference type="Proteomes" id="UP001187859">
    <property type="component" value="Unassembled WGS sequence"/>
</dbReference>
<dbReference type="RefSeq" id="WP_037421209.1">
    <property type="nucleotide sequence ID" value="NZ_AP025014.1"/>
</dbReference>
<dbReference type="Pfam" id="PF01649">
    <property type="entry name" value="Ribosomal_S20p"/>
    <property type="match status" value="1"/>
</dbReference>
<evidence type="ECO:0000256" key="4">
    <source>
        <dbReference type="ARBA" id="ARBA00022884"/>
    </source>
</evidence>
<evidence type="ECO:0000256" key="6">
    <source>
        <dbReference type="ARBA" id="ARBA00023274"/>
    </source>
</evidence>
<evidence type="ECO:0000256" key="5">
    <source>
        <dbReference type="ARBA" id="ARBA00022980"/>
    </source>
</evidence>
<keyword evidence="6 8" id="KW-0687">Ribonucleoprotein</keyword>
<dbReference type="AlphaFoldDB" id="A0A1E3UXU3"/>
<dbReference type="GO" id="GO:0005829">
    <property type="term" value="C:cytosol"/>
    <property type="evidence" value="ECO:0007669"/>
    <property type="project" value="TreeGrafter"/>
</dbReference>
<evidence type="ECO:0000256" key="9">
    <source>
        <dbReference type="SAM" id="MobiDB-lite"/>
    </source>
</evidence>
<evidence type="ECO:0000256" key="2">
    <source>
        <dbReference type="ARBA" id="ARBA00007634"/>
    </source>
</evidence>
<name>A0A1E3UXU3_9GAMM</name>
<dbReference type="Proteomes" id="UP001152518">
    <property type="component" value="Unassembled WGS sequence"/>
</dbReference>
<comment type="similarity">
    <text evidence="2 8">Belongs to the bacterial ribosomal protein bS20 family.</text>
</comment>
<keyword evidence="5 8" id="KW-0689">Ribosomal protein</keyword>
<keyword evidence="4 8" id="KW-0694">RNA-binding</keyword>
<evidence type="ECO:0000313" key="13">
    <source>
        <dbReference type="Proteomes" id="UP001159075"/>
    </source>
</evidence>
<evidence type="ECO:0000313" key="11">
    <source>
        <dbReference type="EMBL" id="MDI5832964.1"/>
    </source>
</evidence>
<dbReference type="GO" id="GO:0015935">
    <property type="term" value="C:small ribosomal subunit"/>
    <property type="evidence" value="ECO:0007669"/>
    <property type="project" value="TreeGrafter"/>
</dbReference>
<evidence type="ECO:0000313" key="14">
    <source>
        <dbReference type="Proteomes" id="UP001187859"/>
    </source>
</evidence>
<dbReference type="FunFam" id="1.20.58.110:FF:000001">
    <property type="entry name" value="30S ribosomal protein S20"/>
    <property type="match status" value="1"/>
</dbReference>
<dbReference type="HAMAP" id="MF_00500">
    <property type="entry name" value="Ribosomal_bS20"/>
    <property type="match status" value="1"/>
</dbReference>
<gene>
    <name evidence="8 12" type="primary">rpsT</name>
    <name evidence="10" type="ORF">E2650_14925</name>
    <name evidence="11" type="ORF">ODY93_15390</name>
    <name evidence="12" type="ORF">QM089_13735</name>
</gene>
<dbReference type="InterPro" id="IPR002583">
    <property type="entry name" value="Ribosomal_bS20"/>
</dbReference>
<dbReference type="OrthoDB" id="9807974at2"/>
<evidence type="ECO:0000256" key="7">
    <source>
        <dbReference type="ARBA" id="ARBA00035136"/>
    </source>
</evidence>
<evidence type="ECO:0000313" key="10">
    <source>
        <dbReference type="EMBL" id="MDG5901162.1"/>
    </source>
</evidence>
<reference evidence="10" key="1">
    <citation type="journal article" date="2019" name="Int J Environ Res Public Health">
        <title>Characterization of Chromosome-Mediated BlaOXA-894 in Shewanella xiamenensis Isolated from Pig Wastewater.</title>
        <authorList>
            <person name="Zou H."/>
            <person name="Zhou Z."/>
            <person name="Xia H."/>
            <person name="Zhao Q."/>
            <person name="Li X."/>
        </authorList>
    </citation>
    <scope>NUCLEOTIDE SEQUENCE</scope>
    <source>
        <strain evidence="10">2015oxa</strain>
    </source>
</reference>
<dbReference type="PANTHER" id="PTHR33398:SF1">
    <property type="entry name" value="SMALL RIBOSOMAL SUBUNIT PROTEIN BS20C"/>
    <property type="match status" value="1"/>
</dbReference>
<evidence type="ECO:0000313" key="12">
    <source>
        <dbReference type="EMBL" id="MDV5391279.1"/>
    </source>
</evidence>
<evidence type="ECO:0000256" key="3">
    <source>
        <dbReference type="ARBA" id="ARBA00022730"/>
    </source>
</evidence>
<dbReference type="EMBL" id="JASGOQ010000001">
    <property type="protein sequence ID" value="MDV5391279.1"/>
    <property type="molecule type" value="Genomic_DNA"/>
</dbReference>
<dbReference type="PANTHER" id="PTHR33398">
    <property type="entry name" value="30S RIBOSOMAL PROTEIN S20"/>
    <property type="match status" value="1"/>
</dbReference>
<comment type="function">
    <text evidence="1 8">Binds directly to 16S ribosomal RNA.</text>
</comment>
<accession>A0A1E3UXU3</accession>
<organism evidence="12 14">
    <name type="scientific">Shewanella xiamenensis</name>
    <dbReference type="NCBI Taxonomy" id="332186"/>
    <lineage>
        <taxon>Bacteria</taxon>
        <taxon>Pseudomonadati</taxon>
        <taxon>Pseudomonadota</taxon>
        <taxon>Gammaproteobacteria</taxon>
        <taxon>Alteromonadales</taxon>
        <taxon>Shewanellaceae</taxon>
        <taxon>Shewanella</taxon>
    </lineage>
</organism>
<dbReference type="InterPro" id="IPR036510">
    <property type="entry name" value="Ribosomal_bS20_sf"/>
</dbReference>
<keyword evidence="13" id="KW-1185">Reference proteome</keyword>
<proteinExistence type="inferred from homology"/>
<feature type="region of interest" description="Disordered" evidence="9">
    <location>
        <begin position="1"/>
        <end position="27"/>
    </location>
</feature>
<dbReference type="Proteomes" id="UP001159075">
    <property type="component" value="Unassembled WGS sequence"/>
</dbReference>
<evidence type="ECO:0000256" key="8">
    <source>
        <dbReference type="HAMAP-Rule" id="MF_00500"/>
    </source>
</evidence>
<dbReference type="EMBL" id="JAOTLW010000016">
    <property type="protein sequence ID" value="MDI5832964.1"/>
    <property type="molecule type" value="Genomic_DNA"/>
</dbReference>
<dbReference type="GeneID" id="75187735"/>
<comment type="caution">
    <text evidence="12">The sequence shown here is derived from an EMBL/GenBank/DDBJ whole genome shotgun (WGS) entry which is preliminary data.</text>
</comment>
<protein>
    <recommendedName>
        <fullName evidence="7 8">Small ribosomal subunit protein bS20</fullName>
    </recommendedName>
</protein>
<dbReference type="Gene3D" id="1.20.58.110">
    <property type="entry name" value="Ribosomal protein S20"/>
    <property type="match status" value="1"/>
</dbReference>
<dbReference type="GO" id="GO:0070181">
    <property type="term" value="F:small ribosomal subunit rRNA binding"/>
    <property type="evidence" value="ECO:0007669"/>
    <property type="project" value="TreeGrafter"/>
</dbReference>
<evidence type="ECO:0000256" key="1">
    <source>
        <dbReference type="ARBA" id="ARBA00003134"/>
    </source>
</evidence>
<keyword evidence="3 8" id="KW-0699">rRNA-binding</keyword>
<dbReference type="GO" id="GO:0006412">
    <property type="term" value="P:translation"/>
    <property type="evidence" value="ECO:0007669"/>
    <property type="project" value="UniProtKB-UniRule"/>
</dbReference>
<reference evidence="12" key="4">
    <citation type="submission" date="2023-05" db="EMBL/GenBank/DDBJ databases">
        <title>Colonisation of extended spectrum b-lactamase- and carbapenemase-producing bacteria on hospital surfaces from low- and middle-income countries.</title>
        <authorList>
            <person name="Nieto-Rosado M."/>
            <person name="Sands K."/>
            <person name="Iregbu K."/>
            <person name="Zahra R."/>
            <person name="Mazarati J.B."/>
            <person name="Mehtar S."/>
            <person name="Barnards-Group B."/>
            <person name="Walsh T.R."/>
        </authorList>
    </citation>
    <scope>NUCLEOTIDE SEQUENCE</scope>
    <source>
        <strain evidence="12">PP-E493</strain>
    </source>
</reference>
<reference evidence="10" key="2">
    <citation type="submission" date="2019-04" db="EMBL/GenBank/DDBJ databases">
        <authorList>
            <person name="Zou H."/>
        </authorList>
    </citation>
    <scope>NUCLEOTIDE SEQUENCE</scope>
    <source>
        <strain evidence="10">2015oxa</strain>
    </source>
</reference>
<dbReference type="NCBIfam" id="TIGR00029">
    <property type="entry name" value="S20"/>
    <property type="match status" value="1"/>
</dbReference>
<dbReference type="GO" id="GO:0003735">
    <property type="term" value="F:structural constituent of ribosome"/>
    <property type="evidence" value="ECO:0007669"/>
    <property type="project" value="InterPro"/>
</dbReference>
<reference evidence="11 13" key="3">
    <citation type="submission" date="2022-09" db="EMBL/GenBank/DDBJ databases">
        <title>The outer-membrane cytochrome OmcA is essential for infection of Shewanella oneidensis by a zebrafish-associated bacteriophage.</title>
        <authorList>
            <person name="Grenfell A.W."/>
            <person name="Intile P."/>
            <person name="Mcfarlane J."/>
            <person name="Leung D."/>
            <person name="Abdalla K."/>
            <person name="Wold M."/>
            <person name="Kees E."/>
            <person name="Gralnick J."/>
        </authorList>
    </citation>
    <scope>NUCLEOTIDE SEQUENCE [LARGE SCALE GENOMIC DNA]</scope>
    <source>
        <strain evidence="11 13">NF-5</strain>
    </source>
</reference>